<name>A0AAE1BGF6_PETCI</name>
<dbReference type="InterPro" id="IPR015943">
    <property type="entry name" value="WD40/YVTN_repeat-like_dom_sf"/>
</dbReference>
<dbReference type="GO" id="GO:0045503">
    <property type="term" value="F:dynein light chain binding"/>
    <property type="evidence" value="ECO:0007669"/>
    <property type="project" value="TreeGrafter"/>
</dbReference>
<evidence type="ECO:0000256" key="9">
    <source>
        <dbReference type="ARBA" id="ARBA00024190"/>
    </source>
</evidence>
<keyword evidence="5" id="KW-0282">Flagellum</keyword>
<evidence type="ECO:0000256" key="5">
    <source>
        <dbReference type="ARBA" id="ARBA00022846"/>
    </source>
</evidence>
<dbReference type="InterPro" id="IPR001680">
    <property type="entry name" value="WD40_rpt"/>
</dbReference>
<protein>
    <recommendedName>
        <fullName evidence="10">Dynein axonemal intermediate chain 4</fullName>
    </recommendedName>
    <alternativeName>
        <fullName evidence="11">WD repeat-containing protein 78</fullName>
    </alternativeName>
</protein>
<evidence type="ECO:0000313" key="14">
    <source>
        <dbReference type="Proteomes" id="UP001286313"/>
    </source>
</evidence>
<keyword evidence="3 12" id="KW-0853">WD repeat</keyword>
<evidence type="ECO:0000256" key="2">
    <source>
        <dbReference type="ARBA" id="ARBA00022490"/>
    </source>
</evidence>
<keyword evidence="6" id="KW-0969">Cilium</keyword>
<evidence type="ECO:0000256" key="3">
    <source>
        <dbReference type="ARBA" id="ARBA00022574"/>
    </source>
</evidence>
<dbReference type="Gene3D" id="2.130.10.10">
    <property type="entry name" value="YVTN repeat-like/Quinoprotein amine dehydrogenase"/>
    <property type="match status" value="1"/>
</dbReference>
<keyword evidence="2" id="KW-0963">Cytoplasm</keyword>
<organism evidence="13 14">
    <name type="scientific">Petrolisthes cinctipes</name>
    <name type="common">Flat porcelain crab</name>
    <dbReference type="NCBI Taxonomy" id="88211"/>
    <lineage>
        <taxon>Eukaryota</taxon>
        <taxon>Metazoa</taxon>
        <taxon>Ecdysozoa</taxon>
        <taxon>Arthropoda</taxon>
        <taxon>Crustacea</taxon>
        <taxon>Multicrustacea</taxon>
        <taxon>Malacostraca</taxon>
        <taxon>Eumalacostraca</taxon>
        <taxon>Eucarida</taxon>
        <taxon>Decapoda</taxon>
        <taxon>Pleocyemata</taxon>
        <taxon>Anomura</taxon>
        <taxon>Galatheoidea</taxon>
        <taxon>Porcellanidae</taxon>
        <taxon>Petrolisthes</taxon>
    </lineage>
</organism>
<keyword evidence="7" id="KW-0206">Cytoskeleton</keyword>
<dbReference type="Proteomes" id="UP001286313">
    <property type="component" value="Unassembled WGS sequence"/>
</dbReference>
<dbReference type="GO" id="GO:0005858">
    <property type="term" value="C:axonemal dynein complex"/>
    <property type="evidence" value="ECO:0007669"/>
    <property type="project" value="TreeGrafter"/>
</dbReference>
<dbReference type="SUPFAM" id="SSF50978">
    <property type="entry name" value="WD40 repeat-like"/>
    <property type="match status" value="1"/>
</dbReference>
<feature type="repeat" description="WD" evidence="12">
    <location>
        <begin position="139"/>
        <end position="178"/>
    </location>
</feature>
<reference evidence="13" key="1">
    <citation type="submission" date="2023-10" db="EMBL/GenBank/DDBJ databases">
        <title>Genome assemblies of two species of porcelain crab, Petrolisthes cinctipes and Petrolisthes manimaculis (Anomura: Porcellanidae).</title>
        <authorList>
            <person name="Angst P."/>
        </authorList>
    </citation>
    <scope>NUCLEOTIDE SEQUENCE</scope>
    <source>
        <strain evidence="13">PB745_01</strain>
        <tissue evidence="13">Gill</tissue>
    </source>
</reference>
<dbReference type="PANTHER" id="PTHR12442">
    <property type="entry name" value="DYNEIN INTERMEDIATE CHAIN"/>
    <property type="match status" value="1"/>
</dbReference>
<dbReference type="GO" id="GO:0003341">
    <property type="term" value="P:cilium movement"/>
    <property type="evidence" value="ECO:0007669"/>
    <property type="project" value="TreeGrafter"/>
</dbReference>
<keyword evidence="8" id="KW-0966">Cell projection</keyword>
<evidence type="ECO:0000256" key="11">
    <source>
        <dbReference type="ARBA" id="ARBA00041557"/>
    </source>
</evidence>
<dbReference type="PROSITE" id="PS50082">
    <property type="entry name" value="WD_REPEATS_2"/>
    <property type="match status" value="1"/>
</dbReference>
<evidence type="ECO:0000256" key="1">
    <source>
        <dbReference type="ARBA" id="ARBA00004611"/>
    </source>
</evidence>
<evidence type="ECO:0000256" key="4">
    <source>
        <dbReference type="ARBA" id="ARBA00022737"/>
    </source>
</evidence>
<keyword evidence="4" id="KW-0677">Repeat</keyword>
<dbReference type="Pfam" id="PF00400">
    <property type="entry name" value="WD40"/>
    <property type="match status" value="1"/>
</dbReference>
<gene>
    <name evidence="13" type="ORF">Pcinc_044121</name>
</gene>
<evidence type="ECO:0000256" key="12">
    <source>
        <dbReference type="PROSITE-ProRule" id="PRU00221"/>
    </source>
</evidence>
<dbReference type="AlphaFoldDB" id="A0AAE1BGF6"/>
<dbReference type="InterPro" id="IPR036322">
    <property type="entry name" value="WD40_repeat_dom_sf"/>
</dbReference>
<comment type="caution">
    <text evidence="13">The sequence shown here is derived from an EMBL/GenBank/DDBJ whole genome shotgun (WGS) entry which is preliminary data.</text>
</comment>
<proteinExistence type="predicted"/>
<evidence type="ECO:0000256" key="8">
    <source>
        <dbReference type="ARBA" id="ARBA00023273"/>
    </source>
</evidence>
<accession>A0AAE1BGF6</accession>
<dbReference type="GO" id="GO:0120293">
    <property type="term" value="C:dynein axonemal particle"/>
    <property type="evidence" value="ECO:0007669"/>
    <property type="project" value="UniProtKB-SubCell"/>
</dbReference>
<dbReference type="GO" id="GO:0045504">
    <property type="term" value="F:dynein heavy chain binding"/>
    <property type="evidence" value="ECO:0007669"/>
    <property type="project" value="TreeGrafter"/>
</dbReference>
<dbReference type="PANTHER" id="PTHR12442:SF12">
    <property type="entry name" value="DYNEIN AXONEMAL INTERMEDIATE CHAIN 4"/>
    <property type="match status" value="1"/>
</dbReference>
<evidence type="ECO:0000256" key="7">
    <source>
        <dbReference type="ARBA" id="ARBA00023212"/>
    </source>
</evidence>
<dbReference type="EMBL" id="JAWQEG010009131">
    <property type="protein sequence ID" value="KAK3849114.1"/>
    <property type="molecule type" value="Genomic_DNA"/>
</dbReference>
<evidence type="ECO:0000256" key="6">
    <source>
        <dbReference type="ARBA" id="ARBA00023069"/>
    </source>
</evidence>
<dbReference type="InterPro" id="IPR050687">
    <property type="entry name" value="Dynein_IC"/>
</dbReference>
<evidence type="ECO:0000313" key="13">
    <source>
        <dbReference type="EMBL" id="KAK3849114.1"/>
    </source>
</evidence>
<dbReference type="SMART" id="SM00320">
    <property type="entry name" value="WD40"/>
    <property type="match status" value="3"/>
</dbReference>
<evidence type="ECO:0000256" key="10">
    <source>
        <dbReference type="ARBA" id="ARBA00040002"/>
    </source>
</evidence>
<keyword evidence="14" id="KW-1185">Reference proteome</keyword>
<sequence>MKVCLPPWASLEIVGGLKEVLKTKETEDEAKVVNGSDKTKKSAGRERTEVARKREAVARKRAPVARKREAVARKREVVARKTVNNDEKMGGSGQLLPDSVPATSIKFRPGDPTSYLVGTVAGHLLVCRTFERRGSIAVFWGHSGLVTALDWRPGLPGEPASVFLSAALDDSIRVWHLDKQRPHCILKNPQASSGPGGYVDACWCPWYGNLVAAVHGGGLHLWDISLSTHTPALNHPITAATCVAFSPHTKNVIVGDREGAVRVIHLEGITVSSSTSFQRFSSMLSRISMLGTKDEQEHE</sequence>
<comment type="subcellular location">
    <subcellularLocation>
        <location evidence="1">Cytoplasm</location>
        <location evidence="1">Cytoskeleton</location>
        <location evidence="1">Flagellum axoneme</location>
    </subcellularLocation>
    <subcellularLocation>
        <location evidence="9">Dynein axonemal particle</location>
    </subcellularLocation>
</comment>